<dbReference type="EMBL" id="JAGIZQ010000002">
    <property type="protein sequence ID" value="KAH6641490.1"/>
    <property type="molecule type" value="Genomic_DNA"/>
</dbReference>
<evidence type="ECO:0000313" key="1">
    <source>
        <dbReference type="EMBL" id="KAH6641490.1"/>
    </source>
</evidence>
<organism evidence="1 2">
    <name type="scientific">Chaetomium tenue</name>
    <dbReference type="NCBI Taxonomy" id="1854479"/>
    <lineage>
        <taxon>Eukaryota</taxon>
        <taxon>Fungi</taxon>
        <taxon>Dikarya</taxon>
        <taxon>Ascomycota</taxon>
        <taxon>Pezizomycotina</taxon>
        <taxon>Sordariomycetes</taxon>
        <taxon>Sordariomycetidae</taxon>
        <taxon>Sordariales</taxon>
        <taxon>Chaetomiaceae</taxon>
        <taxon>Chaetomium</taxon>
    </lineage>
</organism>
<gene>
    <name evidence="1" type="ORF">F5144DRAFT_590769</name>
</gene>
<name>A0ACB7PKE5_9PEZI</name>
<reference evidence="1 2" key="1">
    <citation type="journal article" date="2021" name="Nat. Commun.">
        <title>Genetic determinants of endophytism in the Arabidopsis root mycobiome.</title>
        <authorList>
            <person name="Mesny F."/>
            <person name="Miyauchi S."/>
            <person name="Thiergart T."/>
            <person name="Pickel B."/>
            <person name="Atanasova L."/>
            <person name="Karlsson M."/>
            <person name="Huettel B."/>
            <person name="Barry K.W."/>
            <person name="Haridas S."/>
            <person name="Chen C."/>
            <person name="Bauer D."/>
            <person name="Andreopoulos W."/>
            <person name="Pangilinan J."/>
            <person name="LaButti K."/>
            <person name="Riley R."/>
            <person name="Lipzen A."/>
            <person name="Clum A."/>
            <person name="Drula E."/>
            <person name="Henrissat B."/>
            <person name="Kohler A."/>
            <person name="Grigoriev I.V."/>
            <person name="Martin F.M."/>
            <person name="Hacquard S."/>
        </authorList>
    </citation>
    <scope>NUCLEOTIDE SEQUENCE [LARGE SCALE GENOMIC DNA]</scope>
    <source>
        <strain evidence="1 2">MPI-SDFR-AT-0079</strain>
    </source>
</reference>
<comment type="caution">
    <text evidence="1">The sequence shown here is derived from an EMBL/GenBank/DDBJ whole genome shotgun (WGS) entry which is preliminary data.</text>
</comment>
<protein>
    <submittedName>
        <fullName evidence="1">Uncharacterized protein</fullName>
    </submittedName>
</protein>
<keyword evidence="2" id="KW-1185">Reference proteome</keyword>
<sequence>MASTADLPYKMHVTPDNTGLWHIKQTDEAAKKVSELLQEDMEKHHVFFNEDHFHNHIPHHLLALYGTGAPPTALQAAYRTNTTYQRPALPPHTPSLTQTQATFHPWPAAARPHFGNEAYYPDFLRFFQAEMRGEGGWRGVVGRYLFGKDDDELLVRLFAGFLHPLIQLMYGVEWGQEAVVAEGLAQAAVHSGEIGGFLLGAEEKAKEGKGGEGKGGEGKGEGVLELMAEVRRDAKLRGAARNEDANKVSDGVLARARDEMIALAARVRVRPEEVEEKTAEMFDAAVYVAAAATLLKEGKQPKFDFFLMHHVNASPFFVTINAQDWIPAEKKARLLEWKIRMDLLQYAARGAPELSVEKLAAYQPRKPKAGESLADIVARLHTYEDDGHSIKLARAAVICRNICKKYEDEDKGWLKVKGDDMWAKVCHLIVDSVEAPGERWLRSCGFDEAWKFSQRKFGEPDGPKGLK</sequence>
<proteinExistence type="predicted"/>
<accession>A0ACB7PKE5</accession>
<dbReference type="Proteomes" id="UP000724584">
    <property type="component" value="Unassembled WGS sequence"/>
</dbReference>
<evidence type="ECO:0000313" key="2">
    <source>
        <dbReference type="Proteomes" id="UP000724584"/>
    </source>
</evidence>